<feature type="non-terminal residue" evidence="2">
    <location>
        <position position="1"/>
    </location>
</feature>
<protein>
    <submittedName>
        <fullName evidence="2">Uncharacterized protein</fullName>
    </submittedName>
</protein>
<reference evidence="2" key="1">
    <citation type="submission" date="2017-12" db="EMBL/GenBank/DDBJ databases">
        <title>Gene loss provides genomic basis for host adaptation in cereal stripe rust fungi.</title>
        <authorList>
            <person name="Xia C."/>
        </authorList>
    </citation>
    <scope>NUCLEOTIDE SEQUENCE [LARGE SCALE GENOMIC DNA]</scope>
    <source>
        <strain evidence="2">93-210</strain>
    </source>
</reference>
<keyword evidence="3" id="KW-1185">Reference proteome</keyword>
<gene>
    <name evidence="2" type="ORF">PSTT_07111</name>
</gene>
<organism evidence="2 3">
    <name type="scientific">Puccinia striiformis</name>
    <dbReference type="NCBI Taxonomy" id="27350"/>
    <lineage>
        <taxon>Eukaryota</taxon>
        <taxon>Fungi</taxon>
        <taxon>Dikarya</taxon>
        <taxon>Basidiomycota</taxon>
        <taxon>Pucciniomycotina</taxon>
        <taxon>Pucciniomycetes</taxon>
        <taxon>Pucciniales</taxon>
        <taxon>Pucciniaceae</taxon>
        <taxon>Puccinia</taxon>
    </lineage>
</organism>
<dbReference type="VEuPathDB" id="FungiDB:PSHT_13955"/>
<dbReference type="EMBL" id="PKSL01000059">
    <property type="protein sequence ID" value="POW08979.1"/>
    <property type="molecule type" value="Genomic_DNA"/>
</dbReference>
<feature type="compositionally biased region" description="Basic residues" evidence="1">
    <location>
        <begin position="7"/>
        <end position="24"/>
    </location>
</feature>
<name>A0A2S4VHL0_9BASI</name>
<evidence type="ECO:0000313" key="2">
    <source>
        <dbReference type="EMBL" id="POW08979.1"/>
    </source>
</evidence>
<proteinExistence type="predicted"/>
<evidence type="ECO:0000313" key="3">
    <source>
        <dbReference type="Proteomes" id="UP000239156"/>
    </source>
</evidence>
<comment type="caution">
    <text evidence="2">The sequence shown here is derived from an EMBL/GenBank/DDBJ whole genome shotgun (WGS) entry which is preliminary data.</text>
</comment>
<dbReference type="AlphaFoldDB" id="A0A2S4VHL0"/>
<feature type="compositionally biased region" description="Acidic residues" evidence="1">
    <location>
        <begin position="143"/>
        <end position="155"/>
    </location>
</feature>
<feature type="region of interest" description="Disordered" evidence="1">
    <location>
        <begin position="127"/>
        <end position="155"/>
    </location>
</feature>
<sequence length="230" mass="25676">TKQTKPAIKKPTKPVARKPCKPAARKKDITNNLLAIQSNSDVEVENNNLPAIQTNSDDEVGFSSSQKCADHKCQTDVAIFTPKGIQSSSNVTKTTLNLSMINPNKVAKKLHQAQVLAKALLHKTRRKQRRLTAKRKAANCGTNDDDDDEHDDEDDEDVVDDVKFHMREINKFNLANVLYDHDLQVCISPADKTKYATLTHVICQTWARAISQGKDGVHLKNPPKGLRFKT</sequence>
<dbReference type="Proteomes" id="UP000239156">
    <property type="component" value="Unassembled WGS sequence"/>
</dbReference>
<accession>A0A2S4VHL0</accession>
<dbReference type="VEuPathDB" id="FungiDB:PSTT_07111"/>
<feature type="compositionally biased region" description="Basic residues" evidence="1">
    <location>
        <begin position="127"/>
        <end position="137"/>
    </location>
</feature>
<evidence type="ECO:0000256" key="1">
    <source>
        <dbReference type="SAM" id="MobiDB-lite"/>
    </source>
</evidence>
<feature type="non-terminal residue" evidence="2">
    <location>
        <position position="230"/>
    </location>
</feature>
<feature type="region of interest" description="Disordered" evidence="1">
    <location>
        <begin position="1"/>
        <end position="28"/>
    </location>
</feature>